<dbReference type="STRING" id="593133.SAMN04488006_0650"/>
<keyword evidence="3 4" id="KW-0408">Iron</keyword>
<accession>A0A1I6NWB0</accession>
<dbReference type="PROSITE" id="PS51257">
    <property type="entry name" value="PROKAR_LIPOPROTEIN"/>
    <property type="match status" value="1"/>
</dbReference>
<feature type="domain" description="Cytochrome c" evidence="5">
    <location>
        <begin position="50"/>
        <end position="142"/>
    </location>
</feature>
<evidence type="ECO:0000256" key="4">
    <source>
        <dbReference type="PROSITE-ProRule" id="PRU00433"/>
    </source>
</evidence>
<dbReference type="PROSITE" id="PS51007">
    <property type="entry name" value="CYTC"/>
    <property type="match status" value="1"/>
</dbReference>
<evidence type="ECO:0000256" key="2">
    <source>
        <dbReference type="ARBA" id="ARBA00022723"/>
    </source>
</evidence>
<dbReference type="SUPFAM" id="SSF46626">
    <property type="entry name" value="Cytochrome c"/>
    <property type="match status" value="1"/>
</dbReference>
<evidence type="ECO:0000259" key="5">
    <source>
        <dbReference type="PROSITE" id="PS51007"/>
    </source>
</evidence>
<dbReference type="GO" id="GO:0020037">
    <property type="term" value="F:heme binding"/>
    <property type="evidence" value="ECO:0007669"/>
    <property type="project" value="InterPro"/>
</dbReference>
<dbReference type="GO" id="GO:0046872">
    <property type="term" value="F:metal ion binding"/>
    <property type="evidence" value="ECO:0007669"/>
    <property type="project" value="UniProtKB-KW"/>
</dbReference>
<evidence type="ECO:0000256" key="3">
    <source>
        <dbReference type="ARBA" id="ARBA00023004"/>
    </source>
</evidence>
<dbReference type="InterPro" id="IPR009056">
    <property type="entry name" value="Cyt_c-like_dom"/>
</dbReference>
<proteinExistence type="predicted"/>
<reference evidence="7" key="1">
    <citation type="submission" date="2016-10" db="EMBL/GenBank/DDBJ databases">
        <authorList>
            <person name="Varghese N."/>
            <person name="Submissions S."/>
        </authorList>
    </citation>
    <scope>NUCLEOTIDE SEQUENCE [LARGE SCALE GENOMIC DNA]</scope>
    <source>
        <strain evidence="7">DSM 24450</strain>
    </source>
</reference>
<gene>
    <name evidence="6" type="ORF">SAMN04488006_0650</name>
</gene>
<dbReference type="EMBL" id="FOZP01000001">
    <property type="protein sequence ID" value="SFS32194.1"/>
    <property type="molecule type" value="Genomic_DNA"/>
</dbReference>
<protein>
    <submittedName>
        <fullName evidence="6">Cytochrome c</fullName>
    </submittedName>
</protein>
<dbReference type="AlphaFoldDB" id="A0A1I6NWB0"/>
<organism evidence="6 7">
    <name type="scientific">Lutibacter maritimus</name>
    <dbReference type="NCBI Taxonomy" id="593133"/>
    <lineage>
        <taxon>Bacteria</taxon>
        <taxon>Pseudomonadati</taxon>
        <taxon>Bacteroidota</taxon>
        <taxon>Flavobacteriia</taxon>
        <taxon>Flavobacteriales</taxon>
        <taxon>Flavobacteriaceae</taxon>
        <taxon>Lutibacter</taxon>
    </lineage>
</organism>
<keyword evidence="2 4" id="KW-0479">Metal-binding</keyword>
<evidence type="ECO:0000313" key="6">
    <source>
        <dbReference type="EMBL" id="SFS32194.1"/>
    </source>
</evidence>
<dbReference type="GO" id="GO:0009055">
    <property type="term" value="F:electron transfer activity"/>
    <property type="evidence" value="ECO:0007669"/>
    <property type="project" value="InterPro"/>
</dbReference>
<dbReference type="Pfam" id="PF00034">
    <property type="entry name" value="Cytochrom_C"/>
    <property type="match status" value="1"/>
</dbReference>
<name>A0A1I6NWB0_9FLAO</name>
<dbReference type="RefSeq" id="WP_090222573.1">
    <property type="nucleotide sequence ID" value="NZ_FOZP01000001.1"/>
</dbReference>
<dbReference type="Gene3D" id="1.10.760.10">
    <property type="entry name" value="Cytochrome c-like domain"/>
    <property type="match status" value="1"/>
</dbReference>
<dbReference type="InterPro" id="IPR036909">
    <property type="entry name" value="Cyt_c-like_dom_sf"/>
</dbReference>
<evidence type="ECO:0000313" key="7">
    <source>
        <dbReference type="Proteomes" id="UP000199312"/>
    </source>
</evidence>
<evidence type="ECO:0000256" key="1">
    <source>
        <dbReference type="ARBA" id="ARBA00022617"/>
    </source>
</evidence>
<dbReference type="Proteomes" id="UP000199312">
    <property type="component" value="Unassembled WGS sequence"/>
</dbReference>
<sequence length="142" mass="15261">MKKSVLVLGLAALFFASCGEKKKDELKKEVETPVEEVKEVATEPAKGPAEYLVLGEKLFTEKTCATCHQADTKVIGPSIKEISKVYAKNNANIVAFLKGETPAIVDTDPGQVAIMKANLDGFVKDLTSEEIAALAVYMASIK</sequence>
<dbReference type="OrthoDB" id="9814063at2"/>
<keyword evidence="7" id="KW-1185">Reference proteome</keyword>
<keyword evidence="1 4" id="KW-0349">Heme</keyword>